<dbReference type="InterPro" id="IPR054480">
    <property type="entry name" value="AHAS_small-like_ACT"/>
</dbReference>
<dbReference type="UniPathway" id="UPA00049">
    <property type="reaction ID" value="UER00059"/>
</dbReference>
<dbReference type="GO" id="GO:0005829">
    <property type="term" value="C:cytosol"/>
    <property type="evidence" value="ECO:0007669"/>
    <property type="project" value="TreeGrafter"/>
</dbReference>
<keyword evidence="6 8" id="KW-0100">Branched-chain amino acid biosynthesis</keyword>
<dbReference type="PANTHER" id="PTHR30239">
    <property type="entry name" value="ACETOLACTATE SYNTHASE SMALL SUBUNIT"/>
    <property type="match status" value="1"/>
</dbReference>
<dbReference type="AlphaFoldDB" id="A0A2M7TYC2"/>
<dbReference type="Proteomes" id="UP000228503">
    <property type="component" value="Unassembled WGS sequence"/>
</dbReference>
<evidence type="ECO:0000256" key="1">
    <source>
        <dbReference type="ARBA" id="ARBA00004974"/>
    </source>
</evidence>
<evidence type="ECO:0000256" key="6">
    <source>
        <dbReference type="ARBA" id="ARBA00023304"/>
    </source>
</evidence>
<evidence type="ECO:0000256" key="5">
    <source>
        <dbReference type="ARBA" id="ARBA00022605"/>
    </source>
</evidence>
<evidence type="ECO:0000256" key="3">
    <source>
        <dbReference type="ARBA" id="ARBA00006341"/>
    </source>
</evidence>
<evidence type="ECO:0000313" key="10">
    <source>
        <dbReference type="EMBL" id="PIZ62820.1"/>
    </source>
</evidence>
<comment type="catalytic activity">
    <reaction evidence="7 8">
        <text>2 pyruvate + H(+) = (2S)-2-acetolactate + CO2</text>
        <dbReference type="Rhea" id="RHEA:25249"/>
        <dbReference type="ChEBI" id="CHEBI:15361"/>
        <dbReference type="ChEBI" id="CHEBI:15378"/>
        <dbReference type="ChEBI" id="CHEBI:16526"/>
        <dbReference type="ChEBI" id="CHEBI:58476"/>
        <dbReference type="EC" id="2.2.1.6"/>
    </reaction>
</comment>
<dbReference type="Gene3D" id="3.30.70.1150">
    <property type="entry name" value="ACT-like. Chain A, domain 2"/>
    <property type="match status" value="1"/>
</dbReference>
<protein>
    <recommendedName>
        <fullName evidence="8">Acetolactate synthase small subunit</fullName>
        <shortName evidence="8">AHAS</shortName>
        <shortName evidence="8">ALS</shortName>
        <ecNumber evidence="8">2.2.1.6</ecNumber>
    </recommendedName>
    <alternativeName>
        <fullName evidence="8">Acetohydroxy-acid synthase small subunit</fullName>
    </alternativeName>
</protein>
<dbReference type="Pfam" id="PF10369">
    <property type="entry name" value="ALS_ss_C"/>
    <property type="match status" value="1"/>
</dbReference>
<proteinExistence type="inferred from homology"/>
<comment type="similarity">
    <text evidence="3 8">Belongs to the acetolactate synthase small subunit family.</text>
</comment>
<dbReference type="UniPathway" id="UPA00047">
    <property type="reaction ID" value="UER00055"/>
</dbReference>
<feature type="domain" description="ACT" evidence="9">
    <location>
        <begin position="6"/>
        <end position="80"/>
    </location>
</feature>
<evidence type="ECO:0000256" key="7">
    <source>
        <dbReference type="ARBA" id="ARBA00048670"/>
    </source>
</evidence>
<dbReference type="GO" id="GO:1990610">
    <property type="term" value="F:acetolactate synthase regulator activity"/>
    <property type="evidence" value="ECO:0007669"/>
    <property type="project" value="UniProtKB-UniRule"/>
</dbReference>
<dbReference type="InterPro" id="IPR004789">
    <property type="entry name" value="Acetalactate_synth_ssu"/>
</dbReference>
<comment type="pathway">
    <text evidence="2 8">Amino-acid biosynthesis; L-valine biosynthesis; L-valine from pyruvate: step 1/4.</text>
</comment>
<organism evidence="10 11">
    <name type="scientific">Candidatus Roizmanbacteria bacterium CG_4_10_14_0_2_um_filter_39_13</name>
    <dbReference type="NCBI Taxonomy" id="1974825"/>
    <lineage>
        <taxon>Bacteria</taxon>
        <taxon>Candidatus Roizmaniibacteriota</taxon>
    </lineage>
</organism>
<comment type="function">
    <text evidence="8">Catalyzes the conversion of 2 pyruvate molecules into acetolactate in the first common step of the biosynthetic pathway of the branched-amino acids such as leucine, isoleucine, and valine.</text>
</comment>
<gene>
    <name evidence="10" type="ORF">COY16_03355</name>
</gene>
<dbReference type="NCBIfam" id="TIGR00119">
    <property type="entry name" value="acolac_sm"/>
    <property type="match status" value="1"/>
</dbReference>
<dbReference type="PANTHER" id="PTHR30239:SF0">
    <property type="entry name" value="ACETOLACTATE SYNTHASE SMALL SUBUNIT 1, CHLOROPLASTIC"/>
    <property type="match status" value="1"/>
</dbReference>
<accession>A0A2M7TYC2</accession>
<dbReference type="NCBIfam" id="NF008864">
    <property type="entry name" value="PRK11895.1"/>
    <property type="match status" value="1"/>
</dbReference>
<evidence type="ECO:0000313" key="11">
    <source>
        <dbReference type="Proteomes" id="UP000228503"/>
    </source>
</evidence>
<dbReference type="GO" id="GO:0009097">
    <property type="term" value="P:isoleucine biosynthetic process"/>
    <property type="evidence" value="ECO:0007669"/>
    <property type="project" value="UniProtKB-UniRule"/>
</dbReference>
<evidence type="ECO:0000259" key="9">
    <source>
        <dbReference type="PROSITE" id="PS51671"/>
    </source>
</evidence>
<dbReference type="InterPro" id="IPR045865">
    <property type="entry name" value="ACT-like_dom_sf"/>
</dbReference>
<keyword evidence="5 8" id="KW-0028">Amino-acid biosynthesis</keyword>
<comment type="pathway">
    <text evidence="1 8">Amino-acid biosynthesis; L-isoleucine biosynthesis; L-isoleucine from 2-oxobutanoate: step 1/4.</text>
</comment>
<dbReference type="EC" id="2.2.1.6" evidence="8"/>
<dbReference type="GO" id="GO:0009099">
    <property type="term" value="P:L-valine biosynthetic process"/>
    <property type="evidence" value="ECO:0007669"/>
    <property type="project" value="UniProtKB-UniRule"/>
</dbReference>
<comment type="subunit">
    <text evidence="4 8">Dimer of large and small chains.</text>
</comment>
<name>A0A2M7TYC2_9BACT</name>
<dbReference type="InterPro" id="IPR027271">
    <property type="entry name" value="Acetolactate_synth/TF_NikR_C"/>
</dbReference>
<dbReference type="Pfam" id="PF22629">
    <property type="entry name" value="ACT_AHAS_ss"/>
    <property type="match status" value="1"/>
</dbReference>
<keyword evidence="8" id="KW-0808">Transferase</keyword>
<dbReference type="InterPro" id="IPR019455">
    <property type="entry name" value="Acetolactate_synth_ssu_C"/>
</dbReference>
<sequence>MKTLYTISIFTENTPGVLYRIADLFLRRKINIESLTVSEINQEDQSRFTVVVFAEAELVEKIVKQLYRIIEVTKVIDSTDEDLVPREIALLKVSANKLKQREEIEHLITISKNTRIIKVTKTYLVIEITGTEREVHEFHELMKPFGIKEFVQSGRIAVFNT</sequence>
<dbReference type="Gene3D" id="3.30.70.260">
    <property type="match status" value="1"/>
</dbReference>
<comment type="caution">
    <text evidence="10">The sequence shown here is derived from an EMBL/GenBank/DDBJ whole genome shotgun (WGS) entry which is preliminary data.</text>
</comment>
<dbReference type="CDD" id="cd04878">
    <property type="entry name" value="ACT_AHAS"/>
    <property type="match status" value="1"/>
</dbReference>
<dbReference type="InterPro" id="IPR002912">
    <property type="entry name" value="ACT_dom"/>
</dbReference>
<evidence type="ECO:0000256" key="4">
    <source>
        <dbReference type="ARBA" id="ARBA00011744"/>
    </source>
</evidence>
<dbReference type="SUPFAM" id="SSF55021">
    <property type="entry name" value="ACT-like"/>
    <property type="match status" value="2"/>
</dbReference>
<reference evidence="11" key="1">
    <citation type="submission" date="2017-09" db="EMBL/GenBank/DDBJ databases">
        <title>Depth-based differentiation of microbial function through sediment-hosted aquifers and enrichment of novel symbionts in the deep terrestrial subsurface.</title>
        <authorList>
            <person name="Probst A.J."/>
            <person name="Ladd B."/>
            <person name="Jarett J.K."/>
            <person name="Geller-Mcgrath D.E."/>
            <person name="Sieber C.M.K."/>
            <person name="Emerson J.B."/>
            <person name="Anantharaman K."/>
            <person name="Thomas B.C."/>
            <person name="Malmstrom R."/>
            <person name="Stieglmeier M."/>
            <person name="Klingl A."/>
            <person name="Woyke T."/>
            <person name="Ryan C.M."/>
            <person name="Banfield J.F."/>
        </authorList>
    </citation>
    <scope>NUCLEOTIDE SEQUENCE [LARGE SCALE GENOMIC DNA]</scope>
</reference>
<evidence type="ECO:0000256" key="2">
    <source>
        <dbReference type="ARBA" id="ARBA00005025"/>
    </source>
</evidence>
<dbReference type="EMBL" id="PFOB01000043">
    <property type="protein sequence ID" value="PIZ62820.1"/>
    <property type="molecule type" value="Genomic_DNA"/>
</dbReference>
<evidence type="ECO:0000256" key="8">
    <source>
        <dbReference type="RuleBase" id="RU368092"/>
    </source>
</evidence>
<dbReference type="InterPro" id="IPR039557">
    <property type="entry name" value="AHAS_ACT"/>
</dbReference>
<dbReference type="GO" id="GO:0003984">
    <property type="term" value="F:acetolactate synthase activity"/>
    <property type="evidence" value="ECO:0007669"/>
    <property type="project" value="UniProtKB-UniRule"/>
</dbReference>
<dbReference type="PROSITE" id="PS51671">
    <property type="entry name" value="ACT"/>
    <property type="match status" value="1"/>
</dbReference>